<organism evidence="1 2">
    <name type="scientific">Nostoc commune NIES-4072</name>
    <dbReference type="NCBI Taxonomy" id="2005467"/>
    <lineage>
        <taxon>Bacteria</taxon>
        <taxon>Bacillati</taxon>
        <taxon>Cyanobacteriota</taxon>
        <taxon>Cyanophyceae</taxon>
        <taxon>Nostocales</taxon>
        <taxon>Nostocaceae</taxon>
        <taxon>Nostoc</taxon>
    </lineage>
</organism>
<name>A0A2R5FJL4_NOSCO</name>
<keyword evidence="2" id="KW-1185">Reference proteome</keyword>
<evidence type="ECO:0000313" key="1">
    <source>
        <dbReference type="EMBL" id="GBG18930.1"/>
    </source>
</evidence>
<dbReference type="AlphaFoldDB" id="A0A2R5FJL4"/>
<dbReference type="Proteomes" id="UP000245124">
    <property type="component" value="Unassembled WGS sequence"/>
</dbReference>
<comment type="caution">
    <text evidence="1">The sequence shown here is derived from an EMBL/GenBank/DDBJ whole genome shotgun (WGS) entry which is preliminary data.</text>
</comment>
<sequence>MTRGRSQYCSGKAFLTRHWFWGKGYWVWVKGFFFPFSPKPDKYWGGSVLRRLLLNLKILVSNHCPHKVMAGRAVQTADGRLTFQ</sequence>
<dbReference type="EMBL" id="BDUD01000001">
    <property type="protein sequence ID" value="GBG18930.1"/>
    <property type="molecule type" value="Genomic_DNA"/>
</dbReference>
<gene>
    <name evidence="1" type="ORF">NIES4072_25950</name>
</gene>
<proteinExistence type="predicted"/>
<protein>
    <submittedName>
        <fullName evidence="1">Uncharacterized protein</fullName>
    </submittedName>
</protein>
<accession>A0A2R5FJL4</accession>
<dbReference type="RefSeq" id="WP_181374258.1">
    <property type="nucleotide sequence ID" value="NZ_BDUD01000001.1"/>
</dbReference>
<evidence type="ECO:0000313" key="2">
    <source>
        <dbReference type="Proteomes" id="UP000245124"/>
    </source>
</evidence>
<reference evidence="1 2" key="1">
    <citation type="submission" date="2017-06" db="EMBL/GenBank/DDBJ databases">
        <title>Genome sequencing of cyanobaciteial culture collection at National Institute for Environmental Studies (NIES).</title>
        <authorList>
            <person name="Hirose Y."/>
            <person name="Shimura Y."/>
            <person name="Fujisawa T."/>
            <person name="Nakamura Y."/>
            <person name="Kawachi M."/>
        </authorList>
    </citation>
    <scope>NUCLEOTIDE SEQUENCE [LARGE SCALE GENOMIC DNA]</scope>
    <source>
        <strain evidence="1 2">NIES-4072</strain>
    </source>
</reference>